<feature type="region of interest" description="Disordered" evidence="1">
    <location>
        <begin position="77"/>
        <end position="114"/>
    </location>
</feature>
<evidence type="ECO:0000313" key="3">
    <source>
        <dbReference type="EMBL" id="HGZ43873.1"/>
    </source>
</evidence>
<comment type="caution">
    <text evidence="3">The sequence shown here is derived from an EMBL/GenBank/DDBJ whole genome shotgun (WGS) entry which is preliminary data.</text>
</comment>
<keyword evidence="2" id="KW-0732">Signal</keyword>
<dbReference type="Pfam" id="PF13801">
    <property type="entry name" value="Metal_resist"/>
    <property type="match status" value="1"/>
</dbReference>
<feature type="compositionally biased region" description="Gly residues" evidence="1">
    <location>
        <begin position="220"/>
        <end position="235"/>
    </location>
</feature>
<feature type="compositionally biased region" description="Basic and acidic residues" evidence="1">
    <location>
        <begin position="236"/>
        <end position="250"/>
    </location>
</feature>
<gene>
    <name evidence="3" type="ORF">ENR23_10705</name>
</gene>
<dbReference type="AlphaFoldDB" id="A0A832I3M0"/>
<feature type="chain" id="PRO_5032677414" evidence="2">
    <location>
        <begin position="29"/>
        <end position="256"/>
    </location>
</feature>
<accession>A0A832I3M0</accession>
<feature type="region of interest" description="Disordered" evidence="1">
    <location>
        <begin position="210"/>
        <end position="256"/>
    </location>
</feature>
<sequence length="256" mass="26331">MNMTGRWMAAALALCAALALTMAAGARAERAGLADGAAAVAPAPAAAAPAGDAVARDALEDDLDEMEALDAGLLGGRVPPRAGLGPGPGRRPGWGMGARHGRGGMGFGRGGPRGAGPGGLLRALEALELSEAQRKKIEDLRLRHARRAIQARADLATARLDLVQLLRADAPDRRAVEAQIDRIAALRAALEKDRTGMMLDVRAALTPEQLRRLDSLRPGPGRGPGGARGIGGRDGAGPRRDGSVQRREGAAEGQSQ</sequence>
<name>A0A832I3M0_UNCEI</name>
<proteinExistence type="predicted"/>
<reference evidence="3" key="1">
    <citation type="journal article" date="2020" name="mSystems">
        <title>Genome- and Community-Level Interaction Insights into Carbon Utilization and Element Cycling Functions of Hydrothermarchaeota in Hydrothermal Sediment.</title>
        <authorList>
            <person name="Zhou Z."/>
            <person name="Liu Y."/>
            <person name="Xu W."/>
            <person name="Pan J."/>
            <person name="Luo Z.H."/>
            <person name="Li M."/>
        </authorList>
    </citation>
    <scope>NUCLEOTIDE SEQUENCE [LARGE SCALE GENOMIC DNA]</scope>
    <source>
        <strain evidence="3">SpSt-381</strain>
    </source>
</reference>
<dbReference type="Gene3D" id="1.20.120.1490">
    <property type="match status" value="1"/>
</dbReference>
<evidence type="ECO:0000256" key="2">
    <source>
        <dbReference type="SAM" id="SignalP"/>
    </source>
</evidence>
<feature type="signal peptide" evidence="2">
    <location>
        <begin position="1"/>
        <end position="28"/>
    </location>
</feature>
<dbReference type="InterPro" id="IPR025961">
    <property type="entry name" value="Metal_resist"/>
</dbReference>
<dbReference type="EMBL" id="DSQF01000022">
    <property type="protein sequence ID" value="HGZ43873.1"/>
    <property type="molecule type" value="Genomic_DNA"/>
</dbReference>
<protein>
    <submittedName>
        <fullName evidence="3">Periplasmic heavy metal sensor</fullName>
    </submittedName>
</protein>
<evidence type="ECO:0000256" key="1">
    <source>
        <dbReference type="SAM" id="MobiDB-lite"/>
    </source>
</evidence>
<organism evidence="3">
    <name type="scientific">Eiseniibacteriota bacterium</name>
    <dbReference type="NCBI Taxonomy" id="2212470"/>
    <lineage>
        <taxon>Bacteria</taxon>
        <taxon>Candidatus Eiseniibacteriota</taxon>
    </lineage>
</organism>
<feature type="compositionally biased region" description="Gly residues" evidence="1">
    <location>
        <begin position="84"/>
        <end position="114"/>
    </location>
</feature>